<dbReference type="InterPro" id="IPR000719">
    <property type="entry name" value="Prot_kinase_dom"/>
</dbReference>
<dbReference type="InterPro" id="IPR017441">
    <property type="entry name" value="Protein_kinase_ATP_BS"/>
</dbReference>
<dbReference type="PROSITE" id="PS00107">
    <property type="entry name" value="PROTEIN_KINASE_ATP"/>
    <property type="match status" value="1"/>
</dbReference>
<dbReference type="PROSITE" id="PS00108">
    <property type="entry name" value="PROTEIN_KINASE_ST"/>
    <property type="match status" value="1"/>
</dbReference>
<feature type="domain" description="Protein kinase" evidence="6">
    <location>
        <begin position="16"/>
        <end position="289"/>
    </location>
</feature>
<sequence length="358" mass="41531">MDFKKSSNISFNPKDFEFINSLGNGSFGKVSLVKDKKGGLYAIKYFTNVKEPNFQKNFLREILIQLNTDYPSLVKFLGVNLQNDKDSTQFEPSVLMEYLPNGTLQDTLNEWGKNGAPYYWTPTCRYKALLGIAYGMAYLHKNRIVHRDLKPGNILLNQYFEVCICDFGISRYYDKSLMTSDDIEVTKNIGSPLYMAPEMFNDDNDYDKSADVYSFSLIAHQIITGQPFLKEAKNPYQVLLKIEDGVRPNLDIESISDKMKKLLVRCWSKFRDDRPSFEEICNSLSNDFSYSKEEIDESEIKEYISKLQAALKETHFQIDQNENKFDNELNYVKFFDKVLLKNGSVNEISNEINYIIFK</sequence>
<comment type="caution">
    <text evidence="7">The sequence shown here is derived from an EMBL/GenBank/DDBJ whole genome shotgun (WGS) entry which is preliminary data.</text>
</comment>
<dbReference type="PRINTS" id="PR00109">
    <property type="entry name" value="TYRKINASE"/>
</dbReference>
<keyword evidence="1 5" id="KW-0418">Kinase</keyword>
<dbReference type="Pfam" id="PF00069">
    <property type="entry name" value="Pkinase"/>
    <property type="match status" value="1"/>
</dbReference>
<gene>
    <name evidence="7" type="ORF">M9Y10_003544</name>
</gene>
<proteinExistence type="inferred from homology"/>
<feature type="binding site" evidence="4">
    <location>
        <position position="44"/>
    </location>
    <ligand>
        <name>ATP</name>
        <dbReference type="ChEBI" id="CHEBI:30616"/>
    </ligand>
</feature>
<keyword evidence="3 4" id="KW-0067">ATP-binding</keyword>
<dbReference type="Proteomes" id="UP001470230">
    <property type="component" value="Unassembled WGS sequence"/>
</dbReference>
<evidence type="ECO:0000313" key="8">
    <source>
        <dbReference type="Proteomes" id="UP001470230"/>
    </source>
</evidence>
<reference evidence="7 8" key="1">
    <citation type="submission" date="2024-04" db="EMBL/GenBank/DDBJ databases">
        <title>Tritrichomonas musculus Genome.</title>
        <authorList>
            <person name="Alves-Ferreira E."/>
            <person name="Grigg M."/>
            <person name="Lorenzi H."/>
            <person name="Galac M."/>
        </authorList>
    </citation>
    <scope>NUCLEOTIDE SEQUENCE [LARGE SCALE GENOMIC DNA]</scope>
    <source>
        <strain evidence="7 8">EAF2021</strain>
    </source>
</reference>
<evidence type="ECO:0000259" key="6">
    <source>
        <dbReference type="PROSITE" id="PS50011"/>
    </source>
</evidence>
<protein>
    <recommendedName>
        <fullName evidence="6">Protein kinase domain-containing protein</fullName>
    </recommendedName>
</protein>
<evidence type="ECO:0000256" key="4">
    <source>
        <dbReference type="PROSITE-ProRule" id="PRU10141"/>
    </source>
</evidence>
<dbReference type="InterPro" id="IPR001245">
    <property type="entry name" value="Ser-Thr/Tyr_kinase_cat_dom"/>
</dbReference>
<evidence type="ECO:0000256" key="2">
    <source>
        <dbReference type="ARBA" id="ARBA00022741"/>
    </source>
</evidence>
<evidence type="ECO:0000256" key="1">
    <source>
        <dbReference type="ARBA" id="ARBA00022527"/>
    </source>
</evidence>
<organism evidence="7 8">
    <name type="scientific">Tritrichomonas musculus</name>
    <dbReference type="NCBI Taxonomy" id="1915356"/>
    <lineage>
        <taxon>Eukaryota</taxon>
        <taxon>Metamonada</taxon>
        <taxon>Parabasalia</taxon>
        <taxon>Tritrichomonadida</taxon>
        <taxon>Tritrichomonadidae</taxon>
        <taxon>Tritrichomonas</taxon>
    </lineage>
</organism>
<dbReference type="InterPro" id="IPR051681">
    <property type="entry name" value="Ser/Thr_Kinases-Pseudokinases"/>
</dbReference>
<evidence type="ECO:0000256" key="5">
    <source>
        <dbReference type="RuleBase" id="RU000304"/>
    </source>
</evidence>
<comment type="similarity">
    <text evidence="5">Belongs to the protein kinase superfamily.</text>
</comment>
<accession>A0ABR2JPR8</accession>
<dbReference type="PANTHER" id="PTHR44329">
    <property type="entry name" value="SERINE/THREONINE-PROTEIN KINASE TNNI3K-RELATED"/>
    <property type="match status" value="1"/>
</dbReference>
<dbReference type="InterPro" id="IPR008271">
    <property type="entry name" value="Ser/Thr_kinase_AS"/>
</dbReference>
<dbReference type="SUPFAM" id="SSF56112">
    <property type="entry name" value="Protein kinase-like (PK-like)"/>
    <property type="match status" value="1"/>
</dbReference>
<evidence type="ECO:0000313" key="7">
    <source>
        <dbReference type="EMBL" id="KAK8880849.1"/>
    </source>
</evidence>
<dbReference type="EMBL" id="JAPFFF010000010">
    <property type="protein sequence ID" value="KAK8880849.1"/>
    <property type="molecule type" value="Genomic_DNA"/>
</dbReference>
<evidence type="ECO:0000256" key="3">
    <source>
        <dbReference type="ARBA" id="ARBA00022840"/>
    </source>
</evidence>
<dbReference type="InterPro" id="IPR011009">
    <property type="entry name" value="Kinase-like_dom_sf"/>
</dbReference>
<name>A0ABR2JPR8_9EUKA</name>
<keyword evidence="2 4" id="KW-0547">Nucleotide-binding</keyword>
<keyword evidence="1 5" id="KW-0723">Serine/threonine-protein kinase</keyword>
<dbReference type="PROSITE" id="PS50011">
    <property type="entry name" value="PROTEIN_KINASE_DOM"/>
    <property type="match status" value="1"/>
</dbReference>
<keyword evidence="8" id="KW-1185">Reference proteome</keyword>
<dbReference type="Gene3D" id="1.10.510.10">
    <property type="entry name" value="Transferase(Phosphotransferase) domain 1"/>
    <property type="match status" value="1"/>
</dbReference>
<keyword evidence="1 5" id="KW-0808">Transferase</keyword>
<dbReference type="PANTHER" id="PTHR44329:SF214">
    <property type="entry name" value="PROTEIN KINASE DOMAIN-CONTAINING PROTEIN"/>
    <property type="match status" value="1"/>
</dbReference>
<dbReference type="SMART" id="SM00220">
    <property type="entry name" value="S_TKc"/>
    <property type="match status" value="1"/>
</dbReference>